<protein>
    <recommendedName>
        <fullName evidence="3">DUF4595 domain-containing protein</fullName>
    </recommendedName>
</protein>
<keyword evidence="2" id="KW-1185">Reference proteome</keyword>
<sequence>MLKRFLPLLILPFCFWACKKSGGARPSESGVDSLSLKYTMGIPLAYIPGGTGVVIPPAGGPSKFYFTYVNGKVARRDGGYVPIATSSGWSYMYSLDVFEKVEYLKDSIIITQDDSRPDLEVMPFRRKLLIENGRLKTKIYYDERGPEWNDTLLVSYGPNGKVSRTEKYNQNVRVVKTFSYSGAGNLEKILGASYFRSDGQQYGESTETFEGYDNKTNPLKNLWLWDETFYRSLSNNNFTKYESASMNNGSLSRSSSSWTLVYDKQGNVQFGL</sequence>
<accession>A0A3N4MB84</accession>
<gene>
    <name evidence="1" type="ORF">EG028_22990</name>
</gene>
<dbReference type="RefSeq" id="WP_120518445.1">
    <property type="nucleotide sequence ID" value="NZ_QXZY01000013.1"/>
</dbReference>
<dbReference type="AlphaFoldDB" id="A0A3N4MB84"/>
<evidence type="ECO:0008006" key="3">
    <source>
        <dbReference type="Google" id="ProtNLM"/>
    </source>
</evidence>
<dbReference type="OrthoDB" id="703951at2"/>
<dbReference type="EMBL" id="RMBX01000013">
    <property type="protein sequence ID" value="RPD39006.1"/>
    <property type="molecule type" value="Genomic_DNA"/>
</dbReference>
<reference evidence="2" key="1">
    <citation type="submission" date="2018-11" db="EMBL/GenBank/DDBJ databases">
        <title>Chitinophaga lutea sp.nov., isolate from arsenic contaminated soil.</title>
        <authorList>
            <person name="Zong Y."/>
        </authorList>
    </citation>
    <scope>NUCLEOTIDE SEQUENCE [LARGE SCALE GENOMIC DNA]</scope>
    <source>
        <strain evidence="2">YLT18</strain>
    </source>
</reference>
<name>A0A3N4MB84_9BACT</name>
<proteinExistence type="predicted"/>
<comment type="caution">
    <text evidence="1">The sequence shown here is derived from an EMBL/GenBank/DDBJ whole genome shotgun (WGS) entry which is preliminary data.</text>
</comment>
<organism evidence="1 2">
    <name type="scientific">Chitinophaga barathri</name>
    <dbReference type="NCBI Taxonomy" id="1647451"/>
    <lineage>
        <taxon>Bacteria</taxon>
        <taxon>Pseudomonadati</taxon>
        <taxon>Bacteroidota</taxon>
        <taxon>Chitinophagia</taxon>
        <taxon>Chitinophagales</taxon>
        <taxon>Chitinophagaceae</taxon>
        <taxon>Chitinophaga</taxon>
    </lineage>
</organism>
<evidence type="ECO:0000313" key="2">
    <source>
        <dbReference type="Proteomes" id="UP000279089"/>
    </source>
</evidence>
<dbReference type="Proteomes" id="UP000279089">
    <property type="component" value="Unassembled WGS sequence"/>
</dbReference>
<evidence type="ECO:0000313" key="1">
    <source>
        <dbReference type="EMBL" id="RPD39006.1"/>
    </source>
</evidence>